<proteinExistence type="predicted"/>
<keyword evidence="2" id="KW-1185">Reference proteome</keyword>
<evidence type="ECO:0000313" key="1">
    <source>
        <dbReference type="EMBL" id="MFB9832658.1"/>
    </source>
</evidence>
<dbReference type="RefSeq" id="WP_378198770.1">
    <property type="nucleotide sequence ID" value="NZ_JBHLZP010000056.1"/>
</dbReference>
<accession>A0ABV5YCA6</accession>
<evidence type="ECO:0000313" key="2">
    <source>
        <dbReference type="Proteomes" id="UP001589627"/>
    </source>
</evidence>
<name>A0ABV5YCA6_9ACTN</name>
<dbReference type="EMBL" id="JBHLZP010000056">
    <property type="protein sequence ID" value="MFB9832658.1"/>
    <property type="molecule type" value="Genomic_DNA"/>
</dbReference>
<reference evidence="1 2" key="1">
    <citation type="submission" date="2024-09" db="EMBL/GenBank/DDBJ databases">
        <authorList>
            <person name="Sun Q."/>
            <person name="Mori K."/>
        </authorList>
    </citation>
    <scope>NUCLEOTIDE SEQUENCE [LARGE SCALE GENOMIC DNA]</scope>
    <source>
        <strain evidence="1 2">TBRC 0563</strain>
    </source>
</reference>
<protein>
    <submittedName>
        <fullName evidence="1">Uncharacterized protein</fullName>
    </submittedName>
</protein>
<organism evidence="1 2">
    <name type="scientific">Actinoallomurus acaciae</name>
    <dbReference type="NCBI Taxonomy" id="502577"/>
    <lineage>
        <taxon>Bacteria</taxon>
        <taxon>Bacillati</taxon>
        <taxon>Actinomycetota</taxon>
        <taxon>Actinomycetes</taxon>
        <taxon>Streptosporangiales</taxon>
        <taxon>Thermomonosporaceae</taxon>
        <taxon>Actinoallomurus</taxon>
    </lineage>
</organism>
<gene>
    <name evidence="1" type="ORF">ACFFNX_10710</name>
</gene>
<sequence>MAATPAELVSKLDGTDPNDIVRRFAANPAYRAATQEELTTEEDPYRRPVRPDDLAWLDYSTPMPADKTLLLSWLLGHRMLRNVYDTDLLHLPPGPSAAADRDGGEFYSLENRVLGALAGPILERHLFTYLEEDREPLAVPELGPLKAHLRAYREERSAIRDDAFAIALTRRDRREAATFVLLQLSAYLPAAYDAVGRAALGEYTLAHPTLRGTLLADYADWSDRASDYAGLLGAAGLKPGTAAYWQLFLGTSLARGNHLHHLSRTREHAFRFLGAWVHKRIDDAVTANRYAALSEEAFGHRTRLFDQAAAFDEGRLDVLLEPLIARFGTRVVEEFHAGFEDARRLAELWNRDLSEQLAWADEIPAYMDRAERIQQHITDEHIDVDLDTFVESCEETSTTHVHDEHRW</sequence>
<dbReference type="Proteomes" id="UP001589627">
    <property type="component" value="Unassembled WGS sequence"/>
</dbReference>
<comment type="caution">
    <text evidence="1">The sequence shown here is derived from an EMBL/GenBank/DDBJ whole genome shotgun (WGS) entry which is preliminary data.</text>
</comment>